<organism evidence="4 5">
    <name type="scientific">Callosobruchus maculatus</name>
    <name type="common">Southern cowpea weevil</name>
    <name type="synonym">Pulse bruchid</name>
    <dbReference type="NCBI Taxonomy" id="64391"/>
    <lineage>
        <taxon>Eukaryota</taxon>
        <taxon>Metazoa</taxon>
        <taxon>Ecdysozoa</taxon>
        <taxon>Arthropoda</taxon>
        <taxon>Hexapoda</taxon>
        <taxon>Insecta</taxon>
        <taxon>Pterygota</taxon>
        <taxon>Neoptera</taxon>
        <taxon>Endopterygota</taxon>
        <taxon>Coleoptera</taxon>
        <taxon>Polyphaga</taxon>
        <taxon>Cucujiformia</taxon>
        <taxon>Chrysomeloidea</taxon>
        <taxon>Chrysomelidae</taxon>
        <taxon>Bruchinae</taxon>
        <taxon>Bruchini</taxon>
        <taxon>Callosobruchus</taxon>
    </lineage>
</organism>
<gene>
    <name evidence="4" type="ORF">CALMAC_LOCUS17489</name>
</gene>
<evidence type="ECO:0008006" key="6">
    <source>
        <dbReference type="Google" id="ProtNLM"/>
    </source>
</evidence>
<evidence type="ECO:0000256" key="2">
    <source>
        <dbReference type="ARBA" id="ARBA00023002"/>
    </source>
</evidence>
<dbReference type="GO" id="GO:0005737">
    <property type="term" value="C:cytoplasm"/>
    <property type="evidence" value="ECO:0007669"/>
    <property type="project" value="TreeGrafter"/>
</dbReference>
<evidence type="ECO:0000313" key="4">
    <source>
        <dbReference type="EMBL" id="VEN59494.1"/>
    </source>
</evidence>
<dbReference type="InterPro" id="IPR036291">
    <property type="entry name" value="NAD(P)-bd_dom_sf"/>
</dbReference>
<dbReference type="SUPFAM" id="SSF51735">
    <property type="entry name" value="NAD(P)-binding Rossmann-fold domains"/>
    <property type="match status" value="1"/>
</dbReference>
<keyword evidence="1" id="KW-0521">NADP</keyword>
<dbReference type="AlphaFoldDB" id="A0A653DHL6"/>
<dbReference type="InterPro" id="IPR051468">
    <property type="entry name" value="Fungal_SecMetab_SDRs"/>
</dbReference>
<evidence type="ECO:0000256" key="3">
    <source>
        <dbReference type="RuleBase" id="RU000363"/>
    </source>
</evidence>
<evidence type="ECO:0000313" key="5">
    <source>
        <dbReference type="Proteomes" id="UP000410492"/>
    </source>
</evidence>
<accession>A0A653DHL6</accession>
<dbReference type="PRINTS" id="PR00081">
    <property type="entry name" value="GDHRDH"/>
</dbReference>
<dbReference type="GO" id="GO:0004090">
    <property type="term" value="F:carbonyl reductase (NADPH) activity"/>
    <property type="evidence" value="ECO:0007669"/>
    <property type="project" value="TreeGrafter"/>
</dbReference>
<dbReference type="PRINTS" id="PR00080">
    <property type="entry name" value="SDRFAMILY"/>
</dbReference>
<sequence>MKSILITGCNRGLGLGFVKALVKDRNPPKNIIATCRNLENAKELQELANVNKNVHILLLDVTKTETFPNFACQVEEIVKDEGLNVLFNNAGCSPKSTRINFVKTEQLVDTYLVNTVAPIMLTKALLPVLKKASELNKDLPLSSNRSAVINMSSILGSISANDNGGLYPYRCSKAALNMATKSLSIDLKKDGIIVTALHPGWVKTELGGPGAPMEVENSVASCLEVIRTLSNEHNGELYQWDGKRLDW</sequence>
<dbReference type="Pfam" id="PF00106">
    <property type="entry name" value="adh_short"/>
    <property type="match status" value="1"/>
</dbReference>
<keyword evidence="2" id="KW-0560">Oxidoreductase</keyword>
<proteinExistence type="inferred from homology"/>
<dbReference type="EMBL" id="CAACVG010012045">
    <property type="protein sequence ID" value="VEN59494.1"/>
    <property type="molecule type" value="Genomic_DNA"/>
</dbReference>
<dbReference type="PANTHER" id="PTHR43544">
    <property type="entry name" value="SHORT-CHAIN DEHYDROGENASE/REDUCTASE"/>
    <property type="match status" value="1"/>
</dbReference>
<protein>
    <recommendedName>
        <fullName evidence="6">C-factor</fullName>
    </recommendedName>
</protein>
<dbReference type="Gene3D" id="3.40.50.720">
    <property type="entry name" value="NAD(P)-binding Rossmann-like Domain"/>
    <property type="match status" value="1"/>
</dbReference>
<name>A0A653DHL6_CALMS</name>
<keyword evidence="5" id="KW-1185">Reference proteome</keyword>
<reference evidence="4 5" key="1">
    <citation type="submission" date="2019-01" db="EMBL/GenBank/DDBJ databases">
        <authorList>
            <person name="Sayadi A."/>
        </authorList>
    </citation>
    <scope>NUCLEOTIDE SEQUENCE [LARGE SCALE GENOMIC DNA]</scope>
</reference>
<comment type="similarity">
    <text evidence="3">Belongs to the short-chain dehydrogenases/reductases (SDR) family.</text>
</comment>
<dbReference type="InterPro" id="IPR002347">
    <property type="entry name" value="SDR_fam"/>
</dbReference>
<dbReference type="CDD" id="cd05325">
    <property type="entry name" value="carb_red_sniffer_like_SDR_c"/>
    <property type="match status" value="1"/>
</dbReference>
<dbReference type="Proteomes" id="UP000410492">
    <property type="component" value="Unassembled WGS sequence"/>
</dbReference>
<evidence type="ECO:0000256" key="1">
    <source>
        <dbReference type="ARBA" id="ARBA00022857"/>
    </source>
</evidence>
<dbReference type="PANTHER" id="PTHR43544:SF7">
    <property type="entry name" value="NADB-LER2"/>
    <property type="match status" value="1"/>
</dbReference>
<dbReference type="OrthoDB" id="5296at2759"/>